<keyword evidence="3" id="KW-0067">ATP-binding</keyword>
<feature type="domain" description="UPF0261" evidence="1">
    <location>
        <begin position="5"/>
        <end position="174"/>
    </location>
</feature>
<feature type="domain" description="UPF0261" evidence="2">
    <location>
        <begin position="183"/>
        <end position="356"/>
    </location>
</feature>
<dbReference type="RefSeq" id="WP_193735114.1">
    <property type="nucleotide sequence ID" value="NZ_CP063304.1"/>
</dbReference>
<dbReference type="GO" id="GO:0005524">
    <property type="term" value="F:ATP binding"/>
    <property type="evidence" value="ECO:0007669"/>
    <property type="project" value="UniProtKB-KW"/>
</dbReference>
<dbReference type="CDD" id="cd15488">
    <property type="entry name" value="Tm-1-like"/>
    <property type="match status" value="1"/>
</dbReference>
<evidence type="ECO:0000259" key="1">
    <source>
        <dbReference type="Pfam" id="PF06792"/>
    </source>
</evidence>
<dbReference type="InterPro" id="IPR008322">
    <property type="entry name" value="UPF0261"/>
</dbReference>
<evidence type="ECO:0000313" key="3">
    <source>
        <dbReference type="EMBL" id="QOV18752.1"/>
    </source>
</evidence>
<keyword evidence="4" id="KW-1185">Reference proteome</keyword>
<dbReference type="InterPro" id="IPR056778">
    <property type="entry name" value="UPF0261_C"/>
</dbReference>
<evidence type="ECO:0000313" key="4">
    <source>
        <dbReference type="Proteomes" id="UP000593601"/>
    </source>
</evidence>
<dbReference type="AlphaFoldDB" id="A0A7M2RHA2"/>
<protein>
    <submittedName>
        <fullName evidence="3">Tm-1-like ATP-binding domain-containing protein</fullName>
    </submittedName>
</protein>
<dbReference type="InterPro" id="IPR044122">
    <property type="entry name" value="UPF0261_N"/>
</dbReference>
<dbReference type="PANTHER" id="PTHR31862:SF1">
    <property type="entry name" value="UPF0261 DOMAIN PROTEIN (AFU_ORTHOLOGUE AFUA_1G10120)"/>
    <property type="match status" value="1"/>
</dbReference>
<evidence type="ECO:0000259" key="2">
    <source>
        <dbReference type="Pfam" id="PF23189"/>
    </source>
</evidence>
<name>A0A7M2RHA2_9FIRM</name>
<dbReference type="PANTHER" id="PTHR31862">
    <property type="entry name" value="UPF0261 DOMAIN PROTEIN (AFU_ORTHOLOGUE AFUA_1G10120)"/>
    <property type="match status" value="1"/>
</dbReference>
<gene>
    <name evidence="3" type="ORF">INP51_12165</name>
</gene>
<dbReference type="KEGG" id="bliq:INP51_12165"/>
<dbReference type="Pfam" id="PF06792">
    <property type="entry name" value="UPF0261"/>
    <property type="match status" value="1"/>
</dbReference>
<dbReference type="Pfam" id="PF23189">
    <property type="entry name" value="UPF0261_C"/>
    <property type="match status" value="1"/>
</dbReference>
<dbReference type="Gene3D" id="3.40.50.12030">
    <property type="entry name" value="Uncharacterised protein family UPF0261, NC domain"/>
    <property type="match status" value="1"/>
</dbReference>
<dbReference type="Proteomes" id="UP000593601">
    <property type="component" value="Chromosome"/>
</dbReference>
<proteinExistence type="predicted"/>
<dbReference type="NCBIfam" id="NF002674">
    <property type="entry name" value="PRK02399.1-2"/>
    <property type="match status" value="1"/>
</dbReference>
<dbReference type="Gene3D" id="3.40.50.12020">
    <property type="entry name" value="Uncharacterised protein family UPF0261, NN domain"/>
    <property type="match status" value="1"/>
</dbReference>
<dbReference type="PIRSF" id="PIRSF033271">
    <property type="entry name" value="UCP033271"/>
    <property type="match status" value="1"/>
</dbReference>
<reference evidence="3 4" key="1">
    <citation type="submission" date="2020-10" db="EMBL/GenBank/DDBJ databases">
        <title>Blautia liquoris sp.nov., isolated from the mud in a fermentation cellar used for the production of Chinese strong-flavoured liquor.</title>
        <authorList>
            <person name="Lu L."/>
        </authorList>
    </citation>
    <scope>NUCLEOTIDE SEQUENCE [LARGE SCALE GENOMIC DNA]</scope>
    <source>
        <strain evidence="3 4">LZLJ-3</strain>
    </source>
</reference>
<organism evidence="3 4">
    <name type="scientific">Blautia liquoris</name>
    <dbReference type="NCBI Taxonomy" id="2779518"/>
    <lineage>
        <taxon>Bacteria</taxon>
        <taxon>Bacillati</taxon>
        <taxon>Bacillota</taxon>
        <taxon>Clostridia</taxon>
        <taxon>Lachnospirales</taxon>
        <taxon>Lachnospiraceae</taxon>
        <taxon>Blautia</taxon>
    </lineage>
</organism>
<dbReference type="EMBL" id="CP063304">
    <property type="protein sequence ID" value="QOV18752.1"/>
    <property type="molecule type" value="Genomic_DNA"/>
</dbReference>
<accession>A0A7M2RHA2</accession>
<dbReference type="InterPro" id="IPR051353">
    <property type="entry name" value="Tobamovirus_resist_UPF0261"/>
</dbReference>
<keyword evidence="3" id="KW-0547">Nucleotide-binding</keyword>
<sequence>MHKPVIIVCGILDTKGKEINYLRERINEVGGEARVMEISLGKEVGWADIPLSTVLNETGKKKEEIVTSSRDAASSMICEAGQAYVKKLYETGEIDGIISYGGSMGATISTSIMRSLPIGVPKMMLTTMASGDVRPYVGSKDITMMYPIAEAGLNVVTRQILSQAAAGIVGMAMAPQVNQAEIKPLLGCMMFGVTTPCVLKASAFFEEQGDYDVIINHSTGAGGRSMEEMIEDGFIKGLLDITTHELVDERFGGVLSAGADRLTAAAKKGIPQVLAPGGLEIINFGPRETIPKEHMDRVGLPGKGLYIHNATVTCIGTSPDEIREIASEIAQKLNTAKAPTTFFIPMRGWSAVDIKEPNKELGWSGPGPGVCWIEDKNKPGWSKRSMVFYEMLKRELDISKDNIEILVVDKHLNEPEFALLMANVLNDMLKGQYTKGKYADIEYVVESI</sequence>